<dbReference type="Gene3D" id="2.60.40.2030">
    <property type="match status" value="1"/>
</dbReference>
<dbReference type="Pfam" id="PF03160">
    <property type="entry name" value="Calx-beta"/>
    <property type="match status" value="1"/>
</dbReference>
<dbReference type="InterPro" id="IPR003644">
    <property type="entry name" value="Calx_beta"/>
</dbReference>
<dbReference type="InterPro" id="IPR013783">
    <property type="entry name" value="Ig-like_fold"/>
</dbReference>
<dbReference type="Pfam" id="PF13583">
    <property type="entry name" value="Reprolysin_4"/>
    <property type="match status" value="1"/>
</dbReference>
<dbReference type="SUPFAM" id="SSF141072">
    <property type="entry name" value="CalX-like"/>
    <property type="match status" value="1"/>
</dbReference>
<feature type="signal peptide" evidence="5">
    <location>
        <begin position="1"/>
        <end position="29"/>
    </location>
</feature>
<protein>
    <submittedName>
        <fullName evidence="7">T9SS type A sorting domain-containing protein</fullName>
    </submittedName>
</protein>
<dbReference type="InterPro" id="IPR006644">
    <property type="entry name" value="Cadg"/>
</dbReference>
<sequence>MQLNFYPKNTSFWAALLLLATLFPTLLHAQSGFFEPATSGQARVATSAMNGLQRYTLYRLRTADLRTYLAKAPLEFRSNAAPLRLAIPLPNGTVETFGIYESPILAPSVAKAHTDIKTYTGRGLANPTYTVRLSLTSGGFDALILGVENDAVYFTKLATDPADQLYSTYFARDAKKADEVRPFGQRAQCGNETKAIDLSARPQGARLANNTGATLRVFRLAVAATGEFTQRKGNGNVSTAFNALVGYVNRLNAVFRTELGVSLQLVSGTNLVYPNANTDPYDNTNQVQMLSENHNNLATVLTNDGYDVGHVLGTSAGSGGGIASKGSLCKEQYKGQGVSGVGDGSFAAVFDDQLISHEIGHQFGMDHTYNSSIPVCTTRVPGTSVEPGAGTTIMSYGFTCGGDDYEKTLYQPLLNFHTISYQQAIEYMATVSCGTSTPSNNAVPVIGQFPANTTIPKSTPFALTGTATDTDAGDVLSYSWEGTNIATVVPDNSTFANTAQPPFFRSYAPVSTGTRFFPRLDAILNGSNNAPGDKLPSVGVATTHRMTVRDGAGGIAYQTVNVTIAENAGPFVITSNLNGSYMGSTQQTITWDVANSNEAPVNCANVRILLSTDGGQTFPTTLLASTPNDGSEPVTLPNITNNQCRIKVQAVDNIFFDISNSNFTIVDPNNQPPVAAVLSNQSATLDTDFSYTVPAFSDPENQALRYSTLGLPASLSIHPDTRTISGKPTISGPFTVTVVATDPGNATAAASFVLTVNPVPMVVNLVANPTNLLTIAQTTVTVNVTGGREPYSYDYSRNTVLAGYSSIGNTVTFSSLPAGVQTFTVIVTDATPPVNQTITALVSVTVTDPTATPVVKVASNDPSAAEGSALPTQGSNARQARIAANAEEAPEDLGYIQFERSNTKGTLVVQYQIGGTASNGADYNALPTSVTFADGEAIATLTVDPIEDNEEEGDETIEITLADTDAYNPDPNSQKTTVTLKDNDGPSTPSTPANLTITSFTCNSSNTETLSQVEFVVGYKNGTFAPALAPLFINGVTGNGQLGQRYSLPFDRNQSTLTVQDAATRATYFVWNFRQACTSTPPSSTTSTPTVPPAPTSLTITSFTCNSSNTETLSQVDFVVGYNNGSTTPAVAPLLIIGATGNGQLGQRYSLPFDRNQSTLTVQDAATRATYFVWNFRQACTSTPPSSTTSTPTVPPAPTSLTITSFTCNSSNTETLSQVDFVVGYNNGSTTPAVAPLLIIGATGNGQLGQRYSLPFDRNQSTLTVQDAATRATYFVWNFRQACIAGGQARVAEPKASWQISVLGNPTHSSVELQVDGAQGHPIELMLLDAAGRQVTNRRIIPQSVSHRETFDISGQSSGLYVIQATNEQHRQTVKVVKQ</sequence>
<evidence type="ECO:0000313" key="8">
    <source>
        <dbReference type="Proteomes" id="UP000488299"/>
    </source>
</evidence>
<dbReference type="NCBIfam" id="TIGR04183">
    <property type="entry name" value="Por_Secre_tail"/>
    <property type="match status" value="1"/>
</dbReference>
<evidence type="ECO:0000256" key="3">
    <source>
        <dbReference type="ARBA" id="ARBA00022837"/>
    </source>
</evidence>
<keyword evidence="2" id="KW-0677">Repeat</keyword>
<keyword evidence="8" id="KW-1185">Reference proteome</keyword>
<dbReference type="InterPro" id="IPR024079">
    <property type="entry name" value="MetalloPept_cat_dom_sf"/>
</dbReference>
<accession>A0A7J5TUJ6</accession>
<dbReference type="InterPro" id="IPR038081">
    <property type="entry name" value="CalX-like_sf"/>
</dbReference>
<dbReference type="GO" id="GO:0004222">
    <property type="term" value="F:metalloendopeptidase activity"/>
    <property type="evidence" value="ECO:0007669"/>
    <property type="project" value="InterPro"/>
</dbReference>
<evidence type="ECO:0000259" key="6">
    <source>
        <dbReference type="PROSITE" id="PS50215"/>
    </source>
</evidence>
<feature type="domain" description="Peptidase M12B" evidence="6">
    <location>
        <begin position="216"/>
        <end position="411"/>
    </location>
</feature>
<comment type="caution">
    <text evidence="7">The sequence shown here is derived from an EMBL/GenBank/DDBJ whole genome shotgun (WGS) entry which is preliminary data.</text>
</comment>
<keyword evidence="3" id="KW-0106">Calcium</keyword>
<dbReference type="Pfam" id="PF05345">
    <property type="entry name" value="He_PIG"/>
    <property type="match status" value="1"/>
</dbReference>
<keyword evidence="1 5" id="KW-0732">Signal</keyword>
<dbReference type="InterPro" id="IPR026444">
    <property type="entry name" value="Secre_tail"/>
</dbReference>
<evidence type="ECO:0000256" key="5">
    <source>
        <dbReference type="SAM" id="SignalP"/>
    </source>
</evidence>
<dbReference type="Gene3D" id="2.60.40.10">
    <property type="entry name" value="Immunoglobulins"/>
    <property type="match status" value="1"/>
</dbReference>
<dbReference type="PROSITE" id="PS50215">
    <property type="entry name" value="ADAM_MEPRO"/>
    <property type="match status" value="1"/>
</dbReference>
<feature type="chain" id="PRO_5029450473" evidence="5">
    <location>
        <begin position="30"/>
        <end position="1379"/>
    </location>
</feature>
<feature type="region of interest" description="Disordered" evidence="4">
    <location>
        <begin position="963"/>
        <end position="992"/>
    </location>
</feature>
<name>A0A7J5TUJ6_9BACT</name>
<dbReference type="SUPFAM" id="SSF55486">
    <property type="entry name" value="Metalloproteases ('zincins'), catalytic domain"/>
    <property type="match status" value="1"/>
</dbReference>
<dbReference type="RefSeq" id="WP_152126405.1">
    <property type="nucleotide sequence ID" value="NZ_WELI01000011.1"/>
</dbReference>
<dbReference type="GO" id="GO:0005509">
    <property type="term" value="F:calcium ion binding"/>
    <property type="evidence" value="ECO:0007669"/>
    <property type="project" value="InterPro"/>
</dbReference>
<dbReference type="Gene3D" id="3.40.390.10">
    <property type="entry name" value="Collagenase (Catalytic Domain)"/>
    <property type="match status" value="1"/>
</dbReference>
<feature type="compositionally biased region" description="Polar residues" evidence="4">
    <location>
        <begin position="970"/>
        <end position="992"/>
    </location>
</feature>
<dbReference type="GO" id="GO:0006508">
    <property type="term" value="P:proteolysis"/>
    <property type="evidence" value="ECO:0007669"/>
    <property type="project" value="InterPro"/>
</dbReference>
<organism evidence="7 8">
    <name type="scientific">Rudanella paleaurantiibacter</name>
    <dbReference type="NCBI Taxonomy" id="2614655"/>
    <lineage>
        <taxon>Bacteria</taxon>
        <taxon>Pseudomonadati</taxon>
        <taxon>Bacteroidota</taxon>
        <taxon>Cytophagia</taxon>
        <taxon>Cytophagales</taxon>
        <taxon>Cytophagaceae</taxon>
        <taxon>Rudanella</taxon>
    </lineage>
</organism>
<dbReference type="GO" id="GO:0016020">
    <property type="term" value="C:membrane"/>
    <property type="evidence" value="ECO:0007669"/>
    <property type="project" value="InterPro"/>
</dbReference>
<gene>
    <name evidence="7" type="ORF">F5984_22140</name>
</gene>
<dbReference type="SMART" id="SM00237">
    <property type="entry name" value="Calx_beta"/>
    <property type="match status" value="1"/>
</dbReference>
<dbReference type="InterPro" id="IPR001590">
    <property type="entry name" value="Peptidase_M12B"/>
</dbReference>
<evidence type="ECO:0000256" key="2">
    <source>
        <dbReference type="ARBA" id="ARBA00022737"/>
    </source>
</evidence>
<dbReference type="GO" id="GO:0007154">
    <property type="term" value="P:cell communication"/>
    <property type="evidence" value="ECO:0007669"/>
    <property type="project" value="InterPro"/>
</dbReference>
<evidence type="ECO:0000256" key="1">
    <source>
        <dbReference type="ARBA" id="ARBA00022729"/>
    </source>
</evidence>
<dbReference type="InterPro" id="IPR015919">
    <property type="entry name" value="Cadherin-like_sf"/>
</dbReference>
<proteinExistence type="predicted"/>
<dbReference type="Proteomes" id="UP000488299">
    <property type="component" value="Unassembled WGS sequence"/>
</dbReference>
<dbReference type="SUPFAM" id="SSF49313">
    <property type="entry name" value="Cadherin-like"/>
    <property type="match status" value="1"/>
</dbReference>
<dbReference type="SMART" id="SM00736">
    <property type="entry name" value="CADG"/>
    <property type="match status" value="1"/>
</dbReference>
<dbReference type="EMBL" id="WELI01000011">
    <property type="protein sequence ID" value="KAB7727329.1"/>
    <property type="molecule type" value="Genomic_DNA"/>
</dbReference>
<evidence type="ECO:0000256" key="4">
    <source>
        <dbReference type="SAM" id="MobiDB-lite"/>
    </source>
</evidence>
<evidence type="ECO:0000313" key="7">
    <source>
        <dbReference type="EMBL" id="KAB7727329.1"/>
    </source>
</evidence>
<reference evidence="7 8" key="1">
    <citation type="submission" date="2019-10" db="EMBL/GenBank/DDBJ databases">
        <title>Rudanella paleaurantiibacter sp. nov., isolated from sludge.</title>
        <authorList>
            <person name="Xu S.Q."/>
        </authorList>
    </citation>
    <scope>NUCLEOTIDE SEQUENCE [LARGE SCALE GENOMIC DNA]</scope>
    <source>
        <strain evidence="7 8">HX-22-17</strain>
    </source>
</reference>